<proteinExistence type="predicted"/>
<keyword evidence="2" id="KW-0812">Transmembrane</keyword>
<dbReference type="OrthoDB" id="10233350at2759"/>
<organism evidence="3 4">
    <name type="scientific">Ramazzottius varieornatus</name>
    <name type="common">Water bear</name>
    <name type="synonym">Tardigrade</name>
    <dbReference type="NCBI Taxonomy" id="947166"/>
    <lineage>
        <taxon>Eukaryota</taxon>
        <taxon>Metazoa</taxon>
        <taxon>Ecdysozoa</taxon>
        <taxon>Tardigrada</taxon>
        <taxon>Eutardigrada</taxon>
        <taxon>Parachela</taxon>
        <taxon>Hypsibioidea</taxon>
        <taxon>Ramazzottiidae</taxon>
        <taxon>Ramazzottius</taxon>
    </lineage>
</organism>
<feature type="transmembrane region" description="Helical" evidence="2">
    <location>
        <begin position="6"/>
        <end position="30"/>
    </location>
</feature>
<evidence type="ECO:0000256" key="2">
    <source>
        <dbReference type="SAM" id="Phobius"/>
    </source>
</evidence>
<dbReference type="AlphaFoldDB" id="A0A1D1UIK3"/>
<evidence type="ECO:0000313" key="3">
    <source>
        <dbReference type="EMBL" id="GAU87442.1"/>
    </source>
</evidence>
<evidence type="ECO:0000313" key="4">
    <source>
        <dbReference type="Proteomes" id="UP000186922"/>
    </source>
</evidence>
<sequence>MHDGSFISIPAASAVIIAFLILSVALLYFVQLRRFVRLGRETIPALLTELERSCDLALHPPTISPEEVSPYEISFTVSPLDQLAELFSVAVRLRHHTELLLKSWIFRYRRKGLGMRRMLARIETARNRLQEAENMDDFNAIYLPEIQQQLLTLIGKIRESETKRKSQQQEESHELAEFLPSTFNFTCAIPIPDHSAHHNGSPTDTPHAETISSDRPAKWSVLRPSVLPDATANRSATKSEELKPTLSQDALLDLAPHLKHRTVALKAAVDAQGDFHAMMRAAKYDSLRRRDVVTRYRRRRFSGRKYTENIYSTEPDPETSKISSGRLRLLSNYTPYGRSSTSFSSDGIIR</sequence>
<keyword evidence="2" id="KW-0472">Membrane</keyword>
<name>A0A1D1UIK3_RAMVA</name>
<evidence type="ECO:0000256" key="1">
    <source>
        <dbReference type="SAM" id="MobiDB-lite"/>
    </source>
</evidence>
<gene>
    <name evidence="3" type="primary">RvY_00279</name>
    <name evidence="3" type="synonym">RvY_00279.1</name>
    <name evidence="3" type="ORF">RvY_00279-1</name>
</gene>
<keyword evidence="4" id="KW-1185">Reference proteome</keyword>
<accession>A0A1D1UIK3</accession>
<feature type="region of interest" description="Disordered" evidence="1">
    <location>
        <begin position="194"/>
        <end position="215"/>
    </location>
</feature>
<protein>
    <submittedName>
        <fullName evidence="3">Uncharacterized protein</fullName>
    </submittedName>
</protein>
<dbReference type="Proteomes" id="UP000186922">
    <property type="component" value="Unassembled WGS sequence"/>
</dbReference>
<reference evidence="3 4" key="1">
    <citation type="journal article" date="2016" name="Nat. Commun.">
        <title>Extremotolerant tardigrade genome and improved radiotolerance of human cultured cells by tardigrade-unique protein.</title>
        <authorList>
            <person name="Hashimoto T."/>
            <person name="Horikawa D.D."/>
            <person name="Saito Y."/>
            <person name="Kuwahara H."/>
            <person name="Kozuka-Hata H."/>
            <person name="Shin-I T."/>
            <person name="Minakuchi Y."/>
            <person name="Ohishi K."/>
            <person name="Motoyama A."/>
            <person name="Aizu T."/>
            <person name="Enomoto A."/>
            <person name="Kondo K."/>
            <person name="Tanaka S."/>
            <person name="Hara Y."/>
            <person name="Koshikawa S."/>
            <person name="Sagara H."/>
            <person name="Miura T."/>
            <person name="Yokobori S."/>
            <person name="Miyagawa K."/>
            <person name="Suzuki Y."/>
            <person name="Kubo T."/>
            <person name="Oyama M."/>
            <person name="Kohara Y."/>
            <person name="Fujiyama A."/>
            <person name="Arakawa K."/>
            <person name="Katayama T."/>
            <person name="Toyoda A."/>
            <person name="Kunieda T."/>
        </authorList>
    </citation>
    <scope>NUCLEOTIDE SEQUENCE [LARGE SCALE GENOMIC DNA]</scope>
    <source>
        <strain evidence="3 4">YOKOZUNA-1</strain>
    </source>
</reference>
<keyword evidence="2" id="KW-1133">Transmembrane helix</keyword>
<dbReference type="EMBL" id="BDGG01000001">
    <property type="protein sequence ID" value="GAU87442.1"/>
    <property type="molecule type" value="Genomic_DNA"/>
</dbReference>
<comment type="caution">
    <text evidence="3">The sequence shown here is derived from an EMBL/GenBank/DDBJ whole genome shotgun (WGS) entry which is preliminary data.</text>
</comment>